<dbReference type="InterPro" id="IPR050445">
    <property type="entry name" value="Bact_polysacc_biosynth/exp"/>
</dbReference>
<protein>
    <submittedName>
        <fullName evidence="11">Polysaccharide biosynthesis tyrosine autokinase</fullName>
        <ecNumber evidence="11">2.7.10.2</ecNumber>
    </submittedName>
</protein>
<evidence type="ECO:0000256" key="8">
    <source>
        <dbReference type="SAM" id="Coils"/>
    </source>
</evidence>
<evidence type="ECO:0000256" key="5">
    <source>
        <dbReference type="ARBA" id="ARBA00022840"/>
    </source>
</evidence>
<dbReference type="GO" id="GO:0042802">
    <property type="term" value="F:identical protein binding"/>
    <property type="evidence" value="ECO:0007669"/>
    <property type="project" value="UniProtKB-ARBA"/>
</dbReference>
<evidence type="ECO:0000256" key="4">
    <source>
        <dbReference type="ARBA" id="ARBA00022777"/>
    </source>
</evidence>
<keyword evidence="3" id="KW-0547">Nucleotide-binding</keyword>
<comment type="caution">
    <text evidence="11">The sequence shown here is derived from an EMBL/GenBank/DDBJ whole genome shotgun (WGS) entry which is preliminary data.</text>
</comment>
<dbReference type="NCBIfam" id="TIGR01007">
    <property type="entry name" value="eps_fam"/>
    <property type="match status" value="1"/>
</dbReference>
<evidence type="ECO:0000259" key="10">
    <source>
        <dbReference type="Pfam" id="PF13614"/>
    </source>
</evidence>
<dbReference type="SUPFAM" id="SSF52540">
    <property type="entry name" value="P-loop containing nucleoside triphosphate hydrolases"/>
    <property type="match status" value="1"/>
</dbReference>
<dbReference type="InterPro" id="IPR025669">
    <property type="entry name" value="AAA_dom"/>
</dbReference>
<evidence type="ECO:0000256" key="1">
    <source>
        <dbReference type="ARBA" id="ARBA00008883"/>
    </source>
</evidence>
<dbReference type="Proteomes" id="UP000634206">
    <property type="component" value="Unassembled WGS sequence"/>
</dbReference>
<evidence type="ECO:0000256" key="7">
    <source>
        <dbReference type="ARBA" id="ARBA00053015"/>
    </source>
</evidence>
<keyword evidence="2 11" id="KW-0808">Transferase</keyword>
<dbReference type="CDD" id="cd05387">
    <property type="entry name" value="BY-kinase"/>
    <property type="match status" value="1"/>
</dbReference>
<dbReference type="GO" id="GO:0005886">
    <property type="term" value="C:plasma membrane"/>
    <property type="evidence" value="ECO:0007669"/>
    <property type="project" value="UniProtKB-ARBA"/>
</dbReference>
<organism evidence="11 12">
    <name type="scientific">Oceaniferula flava</name>
    <dbReference type="NCBI Taxonomy" id="2800421"/>
    <lineage>
        <taxon>Bacteria</taxon>
        <taxon>Pseudomonadati</taxon>
        <taxon>Verrucomicrobiota</taxon>
        <taxon>Verrucomicrobiia</taxon>
        <taxon>Verrucomicrobiales</taxon>
        <taxon>Verrucomicrobiaceae</taxon>
        <taxon>Oceaniferula</taxon>
    </lineage>
</organism>
<feature type="transmembrane region" description="Helical" evidence="9">
    <location>
        <begin position="387"/>
        <end position="411"/>
    </location>
</feature>
<dbReference type="EMBL" id="JAENIG010000016">
    <property type="protein sequence ID" value="MBK1856535.1"/>
    <property type="molecule type" value="Genomic_DNA"/>
</dbReference>
<dbReference type="PANTHER" id="PTHR32309">
    <property type="entry name" value="TYROSINE-PROTEIN KINASE"/>
    <property type="match status" value="1"/>
</dbReference>
<keyword evidence="9" id="KW-0812">Transmembrane</keyword>
<dbReference type="InterPro" id="IPR005702">
    <property type="entry name" value="Wzc-like_C"/>
</dbReference>
<dbReference type="RefSeq" id="WP_309491155.1">
    <property type="nucleotide sequence ID" value="NZ_JAENIG010000016.1"/>
</dbReference>
<feature type="transmembrane region" description="Helical" evidence="9">
    <location>
        <begin position="35"/>
        <end position="53"/>
    </location>
</feature>
<evidence type="ECO:0000256" key="6">
    <source>
        <dbReference type="ARBA" id="ARBA00023137"/>
    </source>
</evidence>
<feature type="domain" description="AAA" evidence="10">
    <location>
        <begin position="482"/>
        <end position="619"/>
    </location>
</feature>
<dbReference type="EC" id="2.7.10.2" evidence="11"/>
<comment type="catalytic activity">
    <reaction evidence="7">
        <text>L-tyrosyl-[protein] + ATP = O-phospho-L-tyrosyl-[protein] + ADP + H(+)</text>
        <dbReference type="Rhea" id="RHEA:10596"/>
        <dbReference type="Rhea" id="RHEA-COMP:10136"/>
        <dbReference type="Rhea" id="RHEA-COMP:20101"/>
        <dbReference type="ChEBI" id="CHEBI:15378"/>
        <dbReference type="ChEBI" id="CHEBI:30616"/>
        <dbReference type="ChEBI" id="CHEBI:46858"/>
        <dbReference type="ChEBI" id="CHEBI:61978"/>
        <dbReference type="ChEBI" id="CHEBI:456216"/>
    </reaction>
</comment>
<name>A0AAE2SE44_9BACT</name>
<dbReference type="AlphaFoldDB" id="A0AAE2SE44"/>
<keyword evidence="9" id="KW-0472">Membrane</keyword>
<reference evidence="11" key="1">
    <citation type="submission" date="2021-01" db="EMBL/GenBank/DDBJ databases">
        <title>Modified the classification status of verrucomicrobia.</title>
        <authorList>
            <person name="Feng X."/>
        </authorList>
    </citation>
    <scope>NUCLEOTIDE SEQUENCE</scope>
    <source>
        <strain evidence="11">5K15</strain>
    </source>
</reference>
<evidence type="ECO:0000313" key="11">
    <source>
        <dbReference type="EMBL" id="MBK1856535.1"/>
    </source>
</evidence>
<feature type="coiled-coil region" evidence="8">
    <location>
        <begin position="209"/>
        <end position="260"/>
    </location>
</feature>
<dbReference type="GO" id="GO:0004715">
    <property type="term" value="F:non-membrane spanning protein tyrosine kinase activity"/>
    <property type="evidence" value="ECO:0007669"/>
    <property type="project" value="UniProtKB-EC"/>
</dbReference>
<gene>
    <name evidence="11" type="ORF">JIN83_16305</name>
</gene>
<dbReference type="Gene3D" id="3.40.50.300">
    <property type="entry name" value="P-loop containing nucleotide triphosphate hydrolases"/>
    <property type="match status" value="1"/>
</dbReference>
<keyword evidence="8" id="KW-0175">Coiled coil</keyword>
<dbReference type="PANTHER" id="PTHR32309:SF31">
    <property type="entry name" value="CAPSULAR EXOPOLYSACCHARIDE FAMILY"/>
    <property type="match status" value="1"/>
</dbReference>
<dbReference type="Pfam" id="PF13614">
    <property type="entry name" value="AAA_31"/>
    <property type="match status" value="1"/>
</dbReference>
<keyword evidence="4" id="KW-0418">Kinase</keyword>
<evidence type="ECO:0000256" key="9">
    <source>
        <dbReference type="SAM" id="Phobius"/>
    </source>
</evidence>
<keyword evidence="5" id="KW-0067">ATP-binding</keyword>
<keyword evidence="12" id="KW-1185">Reference proteome</keyword>
<keyword evidence="9" id="KW-1133">Transmembrane helix</keyword>
<proteinExistence type="inferred from homology"/>
<keyword evidence="6" id="KW-0829">Tyrosine-protein kinase</keyword>
<dbReference type="InterPro" id="IPR027417">
    <property type="entry name" value="P-loop_NTPase"/>
</dbReference>
<dbReference type="GO" id="GO:0005524">
    <property type="term" value="F:ATP binding"/>
    <property type="evidence" value="ECO:0007669"/>
    <property type="project" value="UniProtKB-KW"/>
</dbReference>
<comment type="similarity">
    <text evidence="1">Belongs to the etk/wzc family.</text>
</comment>
<evidence type="ECO:0000256" key="2">
    <source>
        <dbReference type="ARBA" id="ARBA00022679"/>
    </source>
</evidence>
<dbReference type="FunFam" id="3.40.50.300:FF:000527">
    <property type="entry name" value="Tyrosine-protein kinase etk"/>
    <property type="match status" value="1"/>
</dbReference>
<evidence type="ECO:0000313" key="12">
    <source>
        <dbReference type="Proteomes" id="UP000634206"/>
    </source>
</evidence>
<sequence length="681" mass="75169">MKQDIDPFADEAEEIVESGPNRFGIGTLGQILKRWWLLVIFMGLGYVAALYYLSIVTPKHVAVAVLEVDIKTRQLMGEELESEKLSADLAIATEASKLMGPGILEATAARPEVQALEKAIPPKFSFKPKYWRSESELAFLPATSISSTKLAENLANGWVEVKGRRNTALIEVKAHHADAESARVIADTLLKVYLEKELGEKKGGASVAYTVLKQESEAARELLDHAEQSLQVYVAARKLNEKILENRAELISLRQRYKEKHPKMIQAEAIYRDMYDRFRREIKRAITVDSEQDYWQEHRQAMEALDKKIALNNEESDKAKDEWLALVQIALTSRSNLLTARIGHQQELFQTITKRMTEINVADETGPAKVRVVEAAKVSKAGEKQRVLYLTAGSCLGLAAGVAIAFLFSLVDYKIYDVRSLEEASGQPCLAAVPTSKLFDLKQGWQNVLEVEPNSSEAEALRNLRASITLLGKAERHRVVLVTSSVPGEGKTTIASELAASFALNEQKTILVDLDLRKPRVHTLFPKLDQDLGMSGVLAGQVELGKVVQATGVKGLHVICAGKKAPNPSELLHETELDKIIHTLSQHYERIIIDTPPILPVSDTRILVKHAQSVVMVVRALKAPVGAVLRAKELLLNARAPLAGVVLNGMKKRSGSKYYGYKGYGEYGASGGYGGYYDDGK</sequence>
<evidence type="ECO:0000256" key="3">
    <source>
        <dbReference type="ARBA" id="ARBA00022741"/>
    </source>
</evidence>
<accession>A0AAE2SE44</accession>